<gene>
    <name evidence="2" type="ORF">Aple_087160</name>
</gene>
<protein>
    <submittedName>
        <fullName evidence="2">Uncharacterized protein</fullName>
    </submittedName>
</protein>
<evidence type="ECO:0000313" key="2">
    <source>
        <dbReference type="EMBL" id="GES25817.1"/>
    </source>
</evidence>
<sequence>MTPSGELFAETVAEWEPGTFVENLAAGPGGGMTGADNPPGSCDCDSPPTVRHDR</sequence>
<name>A0A5M3XXF4_9ACTN</name>
<keyword evidence="3" id="KW-1185">Reference proteome</keyword>
<dbReference type="AlphaFoldDB" id="A0A5M3XXF4"/>
<reference evidence="2 3" key="1">
    <citation type="submission" date="2019-10" db="EMBL/GenBank/DDBJ databases">
        <title>Whole genome shotgun sequence of Acrocarpospora pleiomorpha NBRC 16267.</title>
        <authorList>
            <person name="Ichikawa N."/>
            <person name="Kimura A."/>
            <person name="Kitahashi Y."/>
            <person name="Komaki H."/>
            <person name="Oguchi A."/>
        </authorList>
    </citation>
    <scope>NUCLEOTIDE SEQUENCE [LARGE SCALE GENOMIC DNA]</scope>
    <source>
        <strain evidence="2 3">NBRC 16267</strain>
    </source>
</reference>
<comment type="caution">
    <text evidence="2">The sequence shown here is derived from an EMBL/GenBank/DDBJ whole genome shotgun (WGS) entry which is preliminary data.</text>
</comment>
<evidence type="ECO:0000313" key="3">
    <source>
        <dbReference type="Proteomes" id="UP000377595"/>
    </source>
</evidence>
<feature type="region of interest" description="Disordered" evidence="1">
    <location>
        <begin position="21"/>
        <end position="54"/>
    </location>
</feature>
<dbReference type="RefSeq" id="WP_155350560.1">
    <property type="nucleotide sequence ID" value="NZ_BAAAHM010000031.1"/>
</dbReference>
<accession>A0A5M3XXF4</accession>
<dbReference type="Proteomes" id="UP000377595">
    <property type="component" value="Unassembled WGS sequence"/>
</dbReference>
<proteinExistence type="predicted"/>
<organism evidence="2 3">
    <name type="scientific">Acrocarpospora pleiomorpha</name>
    <dbReference type="NCBI Taxonomy" id="90975"/>
    <lineage>
        <taxon>Bacteria</taxon>
        <taxon>Bacillati</taxon>
        <taxon>Actinomycetota</taxon>
        <taxon>Actinomycetes</taxon>
        <taxon>Streptosporangiales</taxon>
        <taxon>Streptosporangiaceae</taxon>
        <taxon>Acrocarpospora</taxon>
    </lineage>
</organism>
<evidence type="ECO:0000256" key="1">
    <source>
        <dbReference type="SAM" id="MobiDB-lite"/>
    </source>
</evidence>
<dbReference type="EMBL" id="BLAF01000074">
    <property type="protein sequence ID" value="GES25817.1"/>
    <property type="molecule type" value="Genomic_DNA"/>
</dbReference>